<evidence type="ECO:0000313" key="2">
    <source>
        <dbReference type="EMBL" id="CAB4261565.1"/>
    </source>
</evidence>
<protein>
    <submittedName>
        <fullName evidence="2">Uncharacterized protein</fullName>
    </submittedName>
</protein>
<organism evidence="2 3">
    <name type="scientific">Prunus armeniaca</name>
    <name type="common">Apricot</name>
    <name type="synonym">Armeniaca vulgaris</name>
    <dbReference type="NCBI Taxonomy" id="36596"/>
    <lineage>
        <taxon>Eukaryota</taxon>
        <taxon>Viridiplantae</taxon>
        <taxon>Streptophyta</taxon>
        <taxon>Embryophyta</taxon>
        <taxon>Tracheophyta</taxon>
        <taxon>Spermatophyta</taxon>
        <taxon>Magnoliopsida</taxon>
        <taxon>eudicotyledons</taxon>
        <taxon>Gunneridae</taxon>
        <taxon>Pentapetalae</taxon>
        <taxon>rosids</taxon>
        <taxon>fabids</taxon>
        <taxon>Rosales</taxon>
        <taxon>Rosaceae</taxon>
        <taxon>Amygdaloideae</taxon>
        <taxon>Amygdaleae</taxon>
        <taxon>Prunus</taxon>
    </lineage>
</organism>
<proteinExistence type="predicted"/>
<accession>A0A6J5TF18</accession>
<feature type="region of interest" description="Disordered" evidence="1">
    <location>
        <begin position="1"/>
        <end position="37"/>
    </location>
</feature>
<dbReference type="Proteomes" id="UP000507222">
    <property type="component" value="Unassembled WGS sequence"/>
</dbReference>
<name>A0A6J5TF18_PRUAR</name>
<gene>
    <name evidence="2" type="ORF">CURHAP_LOCUS299</name>
</gene>
<reference evidence="2 3" key="1">
    <citation type="submission" date="2020-05" db="EMBL/GenBank/DDBJ databases">
        <authorList>
            <person name="Campoy J."/>
            <person name="Schneeberger K."/>
            <person name="Spophaly S."/>
        </authorList>
    </citation>
    <scope>NUCLEOTIDE SEQUENCE [LARGE SCALE GENOMIC DNA]</scope>
    <source>
        <strain evidence="2">PruArmRojPasFocal</strain>
    </source>
</reference>
<evidence type="ECO:0000313" key="3">
    <source>
        <dbReference type="Proteomes" id="UP000507222"/>
    </source>
</evidence>
<sequence>MTNIISTAAVGNERTHSGRPPRSPKSVRGRDAQCGSE</sequence>
<dbReference type="EMBL" id="CAEKDK010000001">
    <property type="protein sequence ID" value="CAB4261565.1"/>
    <property type="molecule type" value="Genomic_DNA"/>
</dbReference>
<evidence type="ECO:0000256" key="1">
    <source>
        <dbReference type="SAM" id="MobiDB-lite"/>
    </source>
</evidence>
<dbReference type="AlphaFoldDB" id="A0A6J5TF18"/>